<comment type="caution">
    <text evidence="6">The sequence shown here is derived from an EMBL/GenBank/DDBJ whole genome shotgun (WGS) entry which is preliminary data.</text>
</comment>
<dbReference type="InterPro" id="IPR023353">
    <property type="entry name" value="LemA-like_dom_sf"/>
</dbReference>
<evidence type="ECO:0000256" key="5">
    <source>
        <dbReference type="ARBA" id="ARBA00023136"/>
    </source>
</evidence>
<dbReference type="GO" id="GO:0016020">
    <property type="term" value="C:membrane"/>
    <property type="evidence" value="ECO:0007669"/>
    <property type="project" value="UniProtKB-SubCell"/>
</dbReference>
<dbReference type="EMBL" id="DVFV01000019">
    <property type="protein sequence ID" value="HIQ90141.1"/>
    <property type="molecule type" value="Genomic_DNA"/>
</dbReference>
<name>A0A9D0ZPP3_9FIRM</name>
<dbReference type="PANTHER" id="PTHR34478:SF2">
    <property type="entry name" value="MEMBRANE PROTEIN"/>
    <property type="match status" value="1"/>
</dbReference>
<dbReference type="Gene3D" id="1.20.1440.20">
    <property type="entry name" value="LemA-like domain"/>
    <property type="match status" value="1"/>
</dbReference>
<keyword evidence="3" id="KW-0812">Transmembrane</keyword>
<accession>A0A9D0ZPP3</accession>
<protein>
    <submittedName>
        <fullName evidence="6">LemA family protein</fullName>
    </submittedName>
</protein>
<proteinExistence type="inferred from homology"/>
<dbReference type="Pfam" id="PF04011">
    <property type="entry name" value="LemA"/>
    <property type="match status" value="1"/>
</dbReference>
<gene>
    <name evidence="6" type="ORF">IAB27_00725</name>
</gene>
<evidence type="ECO:0000256" key="2">
    <source>
        <dbReference type="ARBA" id="ARBA00008854"/>
    </source>
</evidence>
<dbReference type="SUPFAM" id="SSF140478">
    <property type="entry name" value="LemA-like"/>
    <property type="match status" value="1"/>
</dbReference>
<reference evidence="6" key="1">
    <citation type="submission" date="2020-10" db="EMBL/GenBank/DDBJ databases">
        <authorList>
            <person name="Gilroy R."/>
        </authorList>
    </citation>
    <scope>NUCLEOTIDE SEQUENCE</scope>
    <source>
        <strain evidence="6">CHK147-3167</strain>
    </source>
</reference>
<evidence type="ECO:0000256" key="1">
    <source>
        <dbReference type="ARBA" id="ARBA00004167"/>
    </source>
</evidence>
<evidence type="ECO:0000256" key="3">
    <source>
        <dbReference type="ARBA" id="ARBA00022692"/>
    </source>
</evidence>
<dbReference type="Proteomes" id="UP000886786">
    <property type="component" value="Unassembled WGS sequence"/>
</dbReference>
<dbReference type="AlphaFoldDB" id="A0A9D0ZPP3"/>
<keyword evidence="5" id="KW-0472">Membrane</keyword>
<comment type="similarity">
    <text evidence="2">Belongs to the LemA family.</text>
</comment>
<dbReference type="InterPro" id="IPR007156">
    <property type="entry name" value="MamQ_LemA"/>
</dbReference>
<evidence type="ECO:0000256" key="4">
    <source>
        <dbReference type="ARBA" id="ARBA00022989"/>
    </source>
</evidence>
<dbReference type="PANTHER" id="PTHR34478">
    <property type="entry name" value="PROTEIN LEMA"/>
    <property type="match status" value="1"/>
</dbReference>
<organism evidence="6 7">
    <name type="scientific">Candidatus Coprosoma intestinipullorum</name>
    <dbReference type="NCBI Taxonomy" id="2840752"/>
    <lineage>
        <taxon>Bacteria</taxon>
        <taxon>Bacillati</taxon>
        <taxon>Bacillota</taxon>
        <taxon>Bacillota incertae sedis</taxon>
        <taxon>Candidatus Coprosoma</taxon>
    </lineage>
</organism>
<keyword evidence="4" id="KW-1133">Transmembrane helix</keyword>
<evidence type="ECO:0000313" key="7">
    <source>
        <dbReference type="Proteomes" id="UP000886786"/>
    </source>
</evidence>
<comment type="subcellular location">
    <subcellularLocation>
        <location evidence="1">Membrane</location>
        <topology evidence="1">Single-pass membrane protein</topology>
    </subcellularLocation>
</comment>
<sequence length="176" mass="20356">MVIIIIVIIVLALILLYNHLVGLNIRCKNAWAGIDNQLKRRYDLIPNLVEVTKGYANHERETLIEVIKTRNDEGTMNERAKESEEVSNSVKNLLAVAENYPDLKANELFKNLQIELTGTEDKIAFARQFYNDSVQKYNTAIMSFPNNILAKMMNYKEKEYFQVNESEKQTVKVDLK</sequence>
<evidence type="ECO:0000313" key="6">
    <source>
        <dbReference type="EMBL" id="HIQ90141.1"/>
    </source>
</evidence>
<reference evidence="6" key="2">
    <citation type="journal article" date="2021" name="PeerJ">
        <title>Extensive microbial diversity within the chicken gut microbiome revealed by metagenomics and culture.</title>
        <authorList>
            <person name="Gilroy R."/>
            <person name="Ravi A."/>
            <person name="Getino M."/>
            <person name="Pursley I."/>
            <person name="Horton D.L."/>
            <person name="Alikhan N.F."/>
            <person name="Baker D."/>
            <person name="Gharbi K."/>
            <person name="Hall N."/>
            <person name="Watson M."/>
            <person name="Adriaenssens E.M."/>
            <person name="Foster-Nyarko E."/>
            <person name="Jarju S."/>
            <person name="Secka A."/>
            <person name="Antonio M."/>
            <person name="Oren A."/>
            <person name="Chaudhuri R.R."/>
            <person name="La Ragione R."/>
            <person name="Hildebrand F."/>
            <person name="Pallen M.J."/>
        </authorList>
    </citation>
    <scope>NUCLEOTIDE SEQUENCE</scope>
    <source>
        <strain evidence="6">CHK147-3167</strain>
    </source>
</reference>